<evidence type="ECO:0000313" key="2">
    <source>
        <dbReference type="Proteomes" id="UP000533476"/>
    </source>
</evidence>
<reference evidence="1 2" key="1">
    <citation type="submission" date="2020-04" db="EMBL/GenBank/DDBJ databases">
        <authorList>
            <person name="Zhang R."/>
            <person name="Schippers A."/>
        </authorList>
    </citation>
    <scope>NUCLEOTIDE SEQUENCE [LARGE SCALE GENOMIC DNA]</scope>
    <source>
        <strain evidence="1 2">DSM 109850</strain>
    </source>
</reference>
<proteinExistence type="predicted"/>
<name>A0A7Y0L965_9FIRM</name>
<accession>A0A7Y0L965</accession>
<dbReference type="AlphaFoldDB" id="A0A7Y0L965"/>
<dbReference type="Proteomes" id="UP000533476">
    <property type="component" value="Unassembled WGS sequence"/>
</dbReference>
<comment type="caution">
    <text evidence="1">The sequence shown here is derived from an EMBL/GenBank/DDBJ whole genome shotgun (WGS) entry which is preliminary data.</text>
</comment>
<sequence>MIRRYCDYCEAEIPQGAMRHEVTIRSKLNEDRGPVTDLYQDLCDGCWIALTSALTKKGQRTG</sequence>
<evidence type="ECO:0000313" key="1">
    <source>
        <dbReference type="EMBL" id="NMP24810.1"/>
    </source>
</evidence>
<organism evidence="1 2">
    <name type="scientific">Sulfobacillus harzensis</name>
    <dbReference type="NCBI Taxonomy" id="2729629"/>
    <lineage>
        <taxon>Bacteria</taxon>
        <taxon>Bacillati</taxon>
        <taxon>Bacillota</taxon>
        <taxon>Clostridia</taxon>
        <taxon>Eubacteriales</taxon>
        <taxon>Clostridiales Family XVII. Incertae Sedis</taxon>
        <taxon>Sulfobacillus</taxon>
    </lineage>
</organism>
<protein>
    <submittedName>
        <fullName evidence="1">Uncharacterized protein</fullName>
    </submittedName>
</protein>
<dbReference type="EMBL" id="JABBVZ010000155">
    <property type="protein sequence ID" value="NMP24810.1"/>
    <property type="molecule type" value="Genomic_DNA"/>
</dbReference>
<gene>
    <name evidence="1" type="ORF">HIJ39_21105</name>
</gene>
<keyword evidence="2" id="KW-1185">Reference proteome</keyword>
<dbReference type="RefSeq" id="WP_169103016.1">
    <property type="nucleotide sequence ID" value="NZ_JABBVZ010000155.1"/>
</dbReference>